<keyword evidence="3" id="KW-1185">Reference proteome</keyword>
<dbReference type="EMBL" id="LVLJ01004052">
    <property type="protein sequence ID" value="OAE18528.1"/>
    <property type="molecule type" value="Genomic_DNA"/>
</dbReference>
<dbReference type="AlphaFoldDB" id="A0A176VC89"/>
<evidence type="ECO:0000313" key="3">
    <source>
        <dbReference type="Proteomes" id="UP000077202"/>
    </source>
</evidence>
<gene>
    <name evidence="2" type="ORF">AXG93_625s1170</name>
</gene>
<evidence type="ECO:0000256" key="1">
    <source>
        <dbReference type="SAM" id="MobiDB-lite"/>
    </source>
</evidence>
<proteinExistence type="predicted"/>
<evidence type="ECO:0000313" key="2">
    <source>
        <dbReference type="EMBL" id="OAE18528.1"/>
    </source>
</evidence>
<reference evidence="2" key="1">
    <citation type="submission" date="2016-03" db="EMBL/GenBank/DDBJ databases">
        <title>Mechanisms controlling the formation of the plant cell surface in tip-growing cells are functionally conserved among land plants.</title>
        <authorList>
            <person name="Honkanen S."/>
            <person name="Jones V.A."/>
            <person name="Morieri G."/>
            <person name="Champion C."/>
            <person name="Hetherington A.J."/>
            <person name="Kelly S."/>
            <person name="Saint-Marcoux D."/>
            <person name="Proust H."/>
            <person name="Prescott H."/>
            <person name="Dolan L."/>
        </authorList>
    </citation>
    <scope>NUCLEOTIDE SEQUENCE [LARGE SCALE GENOMIC DNA]</scope>
    <source>
        <tissue evidence="2">Whole gametophyte</tissue>
    </source>
</reference>
<feature type="region of interest" description="Disordered" evidence="1">
    <location>
        <begin position="146"/>
        <end position="179"/>
    </location>
</feature>
<organism evidence="2 3">
    <name type="scientific">Marchantia polymorpha subsp. ruderalis</name>
    <dbReference type="NCBI Taxonomy" id="1480154"/>
    <lineage>
        <taxon>Eukaryota</taxon>
        <taxon>Viridiplantae</taxon>
        <taxon>Streptophyta</taxon>
        <taxon>Embryophyta</taxon>
        <taxon>Marchantiophyta</taxon>
        <taxon>Marchantiopsida</taxon>
        <taxon>Marchantiidae</taxon>
        <taxon>Marchantiales</taxon>
        <taxon>Marchantiaceae</taxon>
        <taxon>Marchantia</taxon>
    </lineage>
</organism>
<dbReference type="Proteomes" id="UP000077202">
    <property type="component" value="Unassembled WGS sequence"/>
</dbReference>
<sequence length="198" mass="23346">MKDQTLDARLKIMRGQGRYYTFKKESVKVTQAEEFTFAPLFKNTRSSTNDWRIMKYCDPKRLAVATALMHILRPQRTTYVTAWQVEFIEHVVRGESIHWTKIFCYLVWINVSKRWRGASIKHITSFLVYFYHGMGLLTKSEEKRFPKESEVLELESDKDSEKDDDTQAKEEHEYRGEDNDIKSRSLAFGEEAIISGEE</sequence>
<comment type="caution">
    <text evidence="2">The sequence shown here is derived from an EMBL/GenBank/DDBJ whole genome shotgun (WGS) entry which is preliminary data.</text>
</comment>
<protein>
    <submittedName>
        <fullName evidence="2">Uncharacterized protein</fullName>
    </submittedName>
</protein>
<accession>A0A176VC89</accession>
<name>A0A176VC89_MARPO</name>